<organism evidence="1">
    <name type="scientific">Rhizophora mucronata</name>
    <name type="common">Asiatic mangrove</name>
    <dbReference type="NCBI Taxonomy" id="61149"/>
    <lineage>
        <taxon>Eukaryota</taxon>
        <taxon>Viridiplantae</taxon>
        <taxon>Streptophyta</taxon>
        <taxon>Embryophyta</taxon>
        <taxon>Tracheophyta</taxon>
        <taxon>Spermatophyta</taxon>
        <taxon>Magnoliopsida</taxon>
        <taxon>eudicotyledons</taxon>
        <taxon>Gunneridae</taxon>
        <taxon>Pentapetalae</taxon>
        <taxon>rosids</taxon>
        <taxon>fabids</taxon>
        <taxon>Malpighiales</taxon>
        <taxon>Rhizophoraceae</taxon>
        <taxon>Rhizophora</taxon>
    </lineage>
</organism>
<dbReference type="AlphaFoldDB" id="A0A2P2PXJ0"/>
<proteinExistence type="predicted"/>
<reference evidence="1" key="1">
    <citation type="submission" date="2018-02" db="EMBL/GenBank/DDBJ databases">
        <title>Rhizophora mucronata_Transcriptome.</title>
        <authorList>
            <person name="Meera S.P."/>
            <person name="Sreeshan A."/>
            <person name="Augustine A."/>
        </authorList>
    </citation>
    <scope>NUCLEOTIDE SEQUENCE</scope>
    <source>
        <tissue evidence="1">Leaf</tissue>
    </source>
</reference>
<sequence>MYDINLSRQITIIFNQHKPSRSSTR</sequence>
<evidence type="ECO:0000313" key="1">
    <source>
        <dbReference type="EMBL" id="MBX59468.1"/>
    </source>
</evidence>
<name>A0A2P2PXJ0_RHIMU</name>
<protein>
    <submittedName>
        <fullName evidence="1">Uncharacterized protein</fullName>
    </submittedName>
</protein>
<dbReference type="EMBL" id="GGEC01078984">
    <property type="protein sequence ID" value="MBX59468.1"/>
    <property type="molecule type" value="Transcribed_RNA"/>
</dbReference>
<accession>A0A2P2PXJ0</accession>